<reference evidence="3 4" key="1">
    <citation type="submission" date="2019-07" db="EMBL/GenBank/DDBJ databases">
        <title>Genomic Encyclopedia of Type Strains, Phase IV (KMG-IV): sequencing the most valuable type-strain genomes for metagenomic binning, comparative biology and taxonomic classification.</title>
        <authorList>
            <person name="Goeker M."/>
        </authorList>
    </citation>
    <scope>NUCLEOTIDE SEQUENCE [LARGE SCALE GENOMIC DNA]</scope>
    <source>
        <strain evidence="3 4">DSM 44831</strain>
    </source>
</reference>
<feature type="domain" description="XdhC Rossmann" evidence="2">
    <location>
        <begin position="188"/>
        <end position="335"/>
    </location>
</feature>
<evidence type="ECO:0000259" key="1">
    <source>
        <dbReference type="Pfam" id="PF02625"/>
    </source>
</evidence>
<feature type="domain" description="XdhC- CoxI" evidence="1">
    <location>
        <begin position="13"/>
        <end position="76"/>
    </location>
</feature>
<proteinExistence type="predicted"/>
<dbReference type="InterPro" id="IPR003777">
    <property type="entry name" value="XdhC_CoxI"/>
</dbReference>
<organism evidence="3 4">
    <name type="scientific">Nocardia caishijiensis</name>
    <dbReference type="NCBI Taxonomy" id="184756"/>
    <lineage>
        <taxon>Bacteria</taxon>
        <taxon>Bacillati</taxon>
        <taxon>Actinomycetota</taxon>
        <taxon>Actinomycetes</taxon>
        <taxon>Mycobacteriales</taxon>
        <taxon>Nocardiaceae</taxon>
        <taxon>Nocardia</taxon>
    </lineage>
</organism>
<sequence length="365" mass="38525">MRDLLGQVLDLLADGPVALARIVDRSGAGPRDTGAAMVVTPAGRVLGSLAGGCVEAAVLATAEQVLTDGTSCTERFAAADELTVGLPCGGEIEVFVERLDHADLPLLRELRSALDAHQPIAYATTLEATPDRRLLRPGQITPWRDLDQDAAALLTAGRNGSVGAEDCTPAAATRPRTFVQVFRSPARMILAGANDYTRALATAATQLGYRVTVVDARETFTTPALFPAADEVVVDWPHRYLAAEAAADRVDDRTVVCVLTHDPKFDVPMLTAALALPTIGFIGALGSRRAHTDRVARLREQNLSPASISRIHSPLGLDLGAHTPAETAVSILAEILAARTDASARPLSTLTGPIHAEPSTRPPRE</sequence>
<name>A0ABQ6YK35_9NOCA</name>
<dbReference type="PANTHER" id="PTHR30388">
    <property type="entry name" value="ALDEHYDE OXIDOREDUCTASE MOLYBDENUM COFACTOR ASSEMBLY PROTEIN"/>
    <property type="match status" value="1"/>
</dbReference>
<dbReference type="RefSeq" id="WP_067988584.1">
    <property type="nucleotide sequence ID" value="NZ_VMSD01000005.1"/>
</dbReference>
<dbReference type="Pfam" id="PF02625">
    <property type="entry name" value="XdhC_CoxI"/>
    <property type="match status" value="1"/>
</dbReference>
<evidence type="ECO:0000259" key="2">
    <source>
        <dbReference type="Pfam" id="PF13478"/>
    </source>
</evidence>
<dbReference type="InterPro" id="IPR052698">
    <property type="entry name" value="MoCofactor_Util/Proc"/>
</dbReference>
<accession>A0ABQ6YK35</accession>
<evidence type="ECO:0000313" key="4">
    <source>
        <dbReference type="Proteomes" id="UP000798951"/>
    </source>
</evidence>
<dbReference type="Proteomes" id="UP000798951">
    <property type="component" value="Unassembled WGS sequence"/>
</dbReference>
<dbReference type="InterPro" id="IPR027051">
    <property type="entry name" value="XdhC_Rossmann_dom"/>
</dbReference>
<keyword evidence="4" id="KW-1185">Reference proteome</keyword>
<dbReference type="EMBL" id="VMSD01000005">
    <property type="protein sequence ID" value="KAF0846147.1"/>
    <property type="molecule type" value="Genomic_DNA"/>
</dbReference>
<comment type="caution">
    <text evidence="3">The sequence shown here is derived from an EMBL/GenBank/DDBJ whole genome shotgun (WGS) entry which is preliminary data.</text>
</comment>
<protein>
    <submittedName>
        <fullName evidence="3">Xanthine dehydrogenase accessory factor</fullName>
    </submittedName>
</protein>
<evidence type="ECO:0000313" key="3">
    <source>
        <dbReference type="EMBL" id="KAF0846147.1"/>
    </source>
</evidence>
<dbReference type="Gene3D" id="3.40.50.720">
    <property type="entry name" value="NAD(P)-binding Rossmann-like Domain"/>
    <property type="match status" value="1"/>
</dbReference>
<dbReference type="Pfam" id="PF13478">
    <property type="entry name" value="XdhC_C"/>
    <property type="match status" value="1"/>
</dbReference>
<dbReference type="PANTHER" id="PTHR30388:SF4">
    <property type="entry name" value="MOLYBDENUM COFACTOR INSERTION CHAPERONE PAOD"/>
    <property type="match status" value="1"/>
</dbReference>
<gene>
    <name evidence="3" type="ORF">FNL39_10558</name>
</gene>